<dbReference type="PANTHER" id="PTHR43547:SF2">
    <property type="entry name" value="HYBRID SIGNAL TRANSDUCTION HISTIDINE KINASE C"/>
    <property type="match status" value="1"/>
</dbReference>
<evidence type="ECO:0000256" key="2">
    <source>
        <dbReference type="ARBA" id="ARBA00012438"/>
    </source>
</evidence>
<dbReference type="CDD" id="cd17574">
    <property type="entry name" value="REC_OmpR"/>
    <property type="match status" value="1"/>
</dbReference>
<gene>
    <name evidence="11" type="ORF">A5893_13175</name>
</gene>
<dbReference type="InterPro" id="IPR004358">
    <property type="entry name" value="Sig_transdc_His_kin-like_C"/>
</dbReference>
<dbReference type="Pfam" id="PF02518">
    <property type="entry name" value="HATPase_c"/>
    <property type="match status" value="1"/>
</dbReference>
<feature type="domain" description="Response regulatory" evidence="10">
    <location>
        <begin position="1139"/>
        <end position="1254"/>
    </location>
</feature>
<dbReference type="Pfam" id="PF07495">
    <property type="entry name" value="Y_Y_Y"/>
    <property type="match status" value="1"/>
</dbReference>
<comment type="caution">
    <text evidence="11">The sequence shown here is derived from an EMBL/GenBank/DDBJ whole genome shotgun (WGS) entry which is preliminary data.</text>
</comment>
<evidence type="ECO:0000256" key="7">
    <source>
        <dbReference type="SAM" id="Phobius"/>
    </source>
</evidence>
<keyword evidence="7" id="KW-0812">Transmembrane</keyword>
<dbReference type="GO" id="GO:0043565">
    <property type="term" value="F:sequence-specific DNA binding"/>
    <property type="evidence" value="ECO:0007669"/>
    <property type="project" value="InterPro"/>
</dbReference>
<dbReference type="PRINTS" id="PR00344">
    <property type="entry name" value="BCTRLSENSOR"/>
</dbReference>
<evidence type="ECO:0000256" key="4">
    <source>
        <dbReference type="ARBA" id="ARBA00023015"/>
    </source>
</evidence>
<dbReference type="Gene3D" id="2.60.40.10">
    <property type="entry name" value="Immunoglobulins"/>
    <property type="match status" value="1"/>
</dbReference>
<keyword evidence="12" id="KW-1185">Reference proteome</keyword>
<evidence type="ECO:0000256" key="5">
    <source>
        <dbReference type="ARBA" id="ARBA00023163"/>
    </source>
</evidence>
<dbReference type="GO" id="GO:0003700">
    <property type="term" value="F:DNA-binding transcription factor activity"/>
    <property type="evidence" value="ECO:0007669"/>
    <property type="project" value="InterPro"/>
</dbReference>
<reference evidence="11 12" key="2">
    <citation type="submission" date="2016-06" db="EMBL/GenBank/DDBJ databases">
        <title>Pedobacter psychrophilus sp. nov., isolated from Antarctic fragmentary rock.</title>
        <authorList>
            <person name="Svec P."/>
        </authorList>
    </citation>
    <scope>NUCLEOTIDE SEQUENCE [LARGE SCALE GENOMIC DNA]</scope>
    <source>
        <strain evidence="11 12">CCM 8644</strain>
    </source>
</reference>
<feature type="modified residue" description="4-aspartylphosphate" evidence="6">
    <location>
        <position position="1187"/>
    </location>
</feature>
<dbReference type="InterPro" id="IPR011006">
    <property type="entry name" value="CheY-like_superfamily"/>
</dbReference>
<dbReference type="SMART" id="SM00448">
    <property type="entry name" value="REC"/>
    <property type="match status" value="1"/>
</dbReference>
<keyword evidence="4" id="KW-0805">Transcription regulation</keyword>
<dbReference type="EMBL" id="LWHJ01000029">
    <property type="protein sequence ID" value="OAQ38984.1"/>
    <property type="molecule type" value="Genomic_DNA"/>
</dbReference>
<dbReference type="InterPro" id="IPR011110">
    <property type="entry name" value="Reg_prop"/>
</dbReference>
<dbReference type="Gene3D" id="1.10.287.130">
    <property type="match status" value="1"/>
</dbReference>
<evidence type="ECO:0000256" key="3">
    <source>
        <dbReference type="ARBA" id="ARBA00022553"/>
    </source>
</evidence>
<dbReference type="InterPro" id="IPR003594">
    <property type="entry name" value="HATPase_dom"/>
</dbReference>
<dbReference type="InterPro" id="IPR036890">
    <property type="entry name" value="HATPase_C_sf"/>
</dbReference>
<dbReference type="SMART" id="SM00387">
    <property type="entry name" value="HATPase_c"/>
    <property type="match status" value="1"/>
</dbReference>
<dbReference type="SMART" id="SM00342">
    <property type="entry name" value="HTH_ARAC"/>
    <property type="match status" value="1"/>
</dbReference>
<reference evidence="11 12" key="1">
    <citation type="submission" date="2016-04" db="EMBL/GenBank/DDBJ databases">
        <authorList>
            <person name="Evans L.H."/>
            <person name="Alamgir A."/>
            <person name="Owens N."/>
            <person name="Weber N.D."/>
            <person name="Virtaneva K."/>
            <person name="Barbian K."/>
            <person name="Babar A."/>
            <person name="Rosenke K."/>
        </authorList>
    </citation>
    <scope>NUCLEOTIDE SEQUENCE [LARGE SCALE GENOMIC DNA]</scope>
    <source>
        <strain evidence="11 12">CCM 8644</strain>
    </source>
</reference>
<dbReference type="InterPro" id="IPR036097">
    <property type="entry name" value="HisK_dim/P_sf"/>
</dbReference>
<evidence type="ECO:0000256" key="1">
    <source>
        <dbReference type="ARBA" id="ARBA00000085"/>
    </source>
</evidence>
<dbReference type="Gene3D" id="3.40.50.2300">
    <property type="match status" value="1"/>
</dbReference>
<evidence type="ECO:0000259" key="10">
    <source>
        <dbReference type="PROSITE" id="PS50110"/>
    </source>
</evidence>
<dbReference type="GO" id="GO:0000155">
    <property type="term" value="F:phosphorelay sensor kinase activity"/>
    <property type="evidence" value="ECO:0007669"/>
    <property type="project" value="InterPro"/>
</dbReference>
<feature type="domain" description="Histidine kinase" evidence="9">
    <location>
        <begin position="857"/>
        <end position="1088"/>
    </location>
</feature>
<dbReference type="PANTHER" id="PTHR43547">
    <property type="entry name" value="TWO-COMPONENT HISTIDINE KINASE"/>
    <property type="match status" value="1"/>
</dbReference>
<feature type="domain" description="HTH araC/xylS-type" evidence="8">
    <location>
        <begin position="1286"/>
        <end position="1385"/>
    </location>
</feature>
<name>A0A179DDK4_9SPHI</name>
<dbReference type="SUPFAM" id="SSF47384">
    <property type="entry name" value="Homodimeric domain of signal transducing histidine kinase"/>
    <property type="match status" value="1"/>
</dbReference>
<dbReference type="Pfam" id="PF00072">
    <property type="entry name" value="Response_reg"/>
    <property type="match status" value="1"/>
</dbReference>
<dbReference type="Gene3D" id="3.30.565.10">
    <property type="entry name" value="Histidine kinase-like ATPase, C-terminal domain"/>
    <property type="match status" value="1"/>
</dbReference>
<dbReference type="Pfam" id="PF00512">
    <property type="entry name" value="HisKA"/>
    <property type="match status" value="1"/>
</dbReference>
<dbReference type="InterPro" id="IPR005467">
    <property type="entry name" value="His_kinase_dom"/>
</dbReference>
<keyword evidence="3 6" id="KW-0597">Phosphoprotein</keyword>
<dbReference type="PROSITE" id="PS01124">
    <property type="entry name" value="HTH_ARAC_FAMILY_2"/>
    <property type="match status" value="1"/>
</dbReference>
<dbReference type="STRING" id="1826909.A5893_13175"/>
<feature type="transmembrane region" description="Helical" evidence="7">
    <location>
        <begin position="810"/>
        <end position="830"/>
    </location>
</feature>
<dbReference type="SMART" id="SM00388">
    <property type="entry name" value="HisKA"/>
    <property type="match status" value="1"/>
</dbReference>
<sequence>MFYSKKIILRFLITISFLMLFSQLETFAQIDKIKFNFLTREQGISNSTVVSIFQDSKGYIWFGSGDGLNVYDGYTIKVYKNLLNDPNSLSSNNVTQIIEDNEQRIWVGTTNGLNIYNRKTDEFLRFKIDNQSKTSINSNNIISLFLDRKGVVWVGTDYGLNKYNKATNNFERFSNKNYTSGFRYENSHNCIYQDFDGNLLIGTPEAGILKFNTKKQNYQSFGEKDKLLSNLKGLDITVIIEDLQRNIWIGTFGNGVYVLNYKDGSLKNFSKENGNTLSLSSNEIKSIICDKNNNIWIGTENGGVNIKPSNSNTFLRYENDLKNPYSFSSKTASSILEDNQENIWIGTFHGKINVYSPKLANFKIYTKGVGEGALTYSDVKAFIEISNNEIWVGTDGGGINVYNDLLGKFTQFRHSPKNPKSIGSDAILSFMKDKNNQIWISTWGGGLNKYNSTSKDFTKYKTDSKNLNAITSNYIYDSYQDKSGLIWVATFYSGINTFDPKSEKFKRILYSPDKNSQFNGIFVTSINEDKKGNLWFSTVDGGLNCLNKQRTKFTHFFDKKNEEISDPVRTIFNDSKERLWVGKKGLYLFNYQTKKFNLFSNHPTLVNEIIQSIIEDRKGNLWMGTNNGLIQYHPDTKFIKHFGPEDGLLGLEFSPKGAMITNKGEMFFGGLDGFNKFYPEKIRNPKFSFPIYITDFTIFNKSINKGPNKTTVNKYIEEDEAISINYDQSIISFEFAALNYITPKKTNYAYKLEGFDEDWNYVNKERKATYTNLDPGEYTFYVKASSPDGLWNTKPTSMKLVVVPPFYLTWWFKLFIVMLVGASIFVLLYLKRKQELRIIHEENKEKLHQFQLQFFTNISHEFRTPLSLIIGTVEQIFKLNSNSAFSKYYLTINRNANRLLQLVSELMDFRKVESGVLKLKVMKGNFSPFLNEVTEDFKQYALQRNIDFKVNQDDLSEIWFDRQVCEKILLNLLNNSFKYSQEHGEINVEVKSTLDNFKPKFDSFIKKESEFKGKEYLNIIITDTGIGMAESDLNHLFEAYYRVSDTHLGTGIGLAFVRSLVLLHKSNIAVYSEIDKGTQIIINIPCSQDDYDKDEIWSPEIHLHQATLESVNFKEAFNTIGHTNGSINNHHKTDNNKPRILLVEDNEEIRGYFREILESEYDIIEAEDGEKGLLKAKNESPILIISDVMMPVMDGITFCNTIKNDFETSHIPFILLTAKDAIESRIQGAESGADYYFSKPVNTELLILTIRNQLKQQQKIKERYLKDYQVEARDLVNNAKDKKFMDQILKAIEDKLEDPELNIDYLINEIGVSKTKLYKKIKDITGQSSNEFVRTIRLKKAMDIMIHEDVSVNEVMYRVGISSHSYFSAAFKKEFGTTPSNFQKQLNVKKEISEK</sequence>
<dbReference type="InterPro" id="IPR013783">
    <property type="entry name" value="Ig-like_fold"/>
</dbReference>
<accession>A0A179DDK4</accession>
<dbReference type="Proteomes" id="UP000078459">
    <property type="component" value="Unassembled WGS sequence"/>
</dbReference>
<dbReference type="CDD" id="cd00146">
    <property type="entry name" value="PKD"/>
    <property type="match status" value="1"/>
</dbReference>
<proteinExistence type="predicted"/>
<dbReference type="PROSITE" id="PS50110">
    <property type="entry name" value="RESPONSE_REGULATORY"/>
    <property type="match status" value="1"/>
</dbReference>
<keyword evidence="7" id="KW-1133">Transmembrane helix</keyword>
<dbReference type="FunFam" id="2.60.40.10:FF:000791">
    <property type="entry name" value="Two-component system sensor histidine kinase/response regulator"/>
    <property type="match status" value="1"/>
</dbReference>
<evidence type="ECO:0000313" key="11">
    <source>
        <dbReference type="EMBL" id="OAQ38984.1"/>
    </source>
</evidence>
<protein>
    <recommendedName>
        <fullName evidence="2">histidine kinase</fullName>
        <ecNumber evidence="2">2.7.13.3</ecNumber>
    </recommendedName>
</protein>
<dbReference type="RefSeq" id="WP_082911445.1">
    <property type="nucleotide sequence ID" value="NZ_LWHJ01000029.1"/>
</dbReference>
<dbReference type="Gene3D" id="2.130.10.10">
    <property type="entry name" value="YVTN repeat-like/Quinoprotein amine dehydrogenase"/>
    <property type="match status" value="2"/>
</dbReference>
<comment type="catalytic activity">
    <reaction evidence="1">
        <text>ATP + protein L-histidine = ADP + protein N-phospho-L-histidine.</text>
        <dbReference type="EC" id="2.7.13.3"/>
    </reaction>
</comment>
<evidence type="ECO:0000259" key="9">
    <source>
        <dbReference type="PROSITE" id="PS50109"/>
    </source>
</evidence>
<dbReference type="InterPro" id="IPR001789">
    <property type="entry name" value="Sig_transdc_resp-reg_receiver"/>
</dbReference>
<dbReference type="SUPFAM" id="SSF46689">
    <property type="entry name" value="Homeodomain-like"/>
    <property type="match status" value="1"/>
</dbReference>
<dbReference type="EC" id="2.7.13.3" evidence="2"/>
<dbReference type="SUPFAM" id="SSF55874">
    <property type="entry name" value="ATPase domain of HSP90 chaperone/DNA topoisomerase II/histidine kinase"/>
    <property type="match status" value="1"/>
</dbReference>
<dbReference type="InterPro" id="IPR011123">
    <property type="entry name" value="Y_Y_Y"/>
</dbReference>
<dbReference type="Gene3D" id="1.10.10.60">
    <property type="entry name" value="Homeodomain-like"/>
    <property type="match status" value="1"/>
</dbReference>
<evidence type="ECO:0000313" key="12">
    <source>
        <dbReference type="Proteomes" id="UP000078459"/>
    </source>
</evidence>
<dbReference type="InterPro" id="IPR015943">
    <property type="entry name" value="WD40/YVTN_repeat-like_dom_sf"/>
</dbReference>
<keyword evidence="7" id="KW-0472">Membrane</keyword>
<keyword evidence="5" id="KW-0804">Transcription</keyword>
<evidence type="ECO:0000256" key="6">
    <source>
        <dbReference type="PROSITE-ProRule" id="PRU00169"/>
    </source>
</evidence>
<dbReference type="OrthoDB" id="9809670at2"/>
<organism evidence="11 12">
    <name type="scientific">Pedobacter psychrophilus</name>
    <dbReference type="NCBI Taxonomy" id="1826909"/>
    <lineage>
        <taxon>Bacteria</taxon>
        <taxon>Pseudomonadati</taxon>
        <taxon>Bacteroidota</taxon>
        <taxon>Sphingobacteriia</taxon>
        <taxon>Sphingobacteriales</taxon>
        <taxon>Sphingobacteriaceae</taxon>
        <taxon>Pedobacter</taxon>
    </lineage>
</organism>
<dbReference type="PROSITE" id="PS50109">
    <property type="entry name" value="HIS_KIN"/>
    <property type="match status" value="1"/>
</dbReference>
<dbReference type="InterPro" id="IPR018060">
    <property type="entry name" value="HTH_AraC"/>
</dbReference>
<dbReference type="InterPro" id="IPR009057">
    <property type="entry name" value="Homeodomain-like_sf"/>
</dbReference>
<dbReference type="SUPFAM" id="SSF52172">
    <property type="entry name" value="CheY-like"/>
    <property type="match status" value="1"/>
</dbReference>
<dbReference type="SUPFAM" id="SSF63829">
    <property type="entry name" value="Calcium-dependent phosphotriesterase"/>
    <property type="match status" value="3"/>
</dbReference>
<dbReference type="Pfam" id="PF12833">
    <property type="entry name" value="HTH_18"/>
    <property type="match status" value="1"/>
</dbReference>
<evidence type="ECO:0000259" key="8">
    <source>
        <dbReference type="PROSITE" id="PS01124"/>
    </source>
</evidence>
<dbReference type="CDD" id="cd00082">
    <property type="entry name" value="HisKA"/>
    <property type="match status" value="1"/>
</dbReference>
<dbReference type="Pfam" id="PF07494">
    <property type="entry name" value="Reg_prop"/>
    <property type="match status" value="8"/>
</dbReference>
<dbReference type="InterPro" id="IPR003661">
    <property type="entry name" value="HisK_dim/P_dom"/>
</dbReference>